<dbReference type="GO" id="GO:0033013">
    <property type="term" value="P:tetrapyrrole metabolic process"/>
    <property type="evidence" value="ECO:0007669"/>
    <property type="project" value="UniProtKB-ARBA"/>
</dbReference>
<dbReference type="PANTHER" id="PTHR10057">
    <property type="entry name" value="PERIPHERAL-TYPE BENZODIAZEPINE RECEPTOR"/>
    <property type="match status" value="1"/>
</dbReference>
<dbReference type="PANTHER" id="PTHR10057:SF0">
    <property type="entry name" value="TRANSLOCATOR PROTEIN"/>
    <property type="match status" value="1"/>
</dbReference>
<dbReference type="Proteomes" id="UP000177025">
    <property type="component" value="Unassembled WGS sequence"/>
</dbReference>
<feature type="transmembrane region" description="Helical" evidence="6">
    <location>
        <begin position="136"/>
        <end position="159"/>
    </location>
</feature>
<evidence type="ECO:0000256" key="4">
    <source>
        <dbReference type="ARBA" id="ARBA00022989"/>
    </source>
</evidence>
<comment type="subcellular location">
    <subcellularLocation>
        <location evidence="1">Membrane</location>
        <topology evidence="1">Multi-pass membrane protein</topology>
    </subcellularLocation>
</comment>
<feature type="transmembrane region" description="Helical" evidence="6">
    <location>
        <begin position="84"/>
        <end position="104"/>
    </location>
</feature>
<comment type="caution">
    <text evidence="7">The sequence shown here is derived from an EMBL/GenBank/DDBJ whole genome shotgun (WGS) entry which is preliminary data.</text>
</comment>
<evidence type="ECO:0000256" key="5">
    <source>
        <dbReference type="ARBA" id="ARBA00023136"/>
    </source>
</evidence>
<evidence type="ECO:0000313" key="7">
    <source>
        <dbReference type="EMBL" id="OGC42903.1"/>
    </source>
</evidence>
<keyword evidence="5 6" id="KW-0472">Membrane</keyword>
<dbReference type="CDD" id="cd15904">
    <property type="entry name" value="TSPO_MBR"/>
    <property type="match status" value="1"/>
</dbReference>
<dbReference type="InterPro" id="IPR004307">
    <property type="entry name" value="TspO_MBR"/>
</dbReference>
<dbReference type="Gene3D" id="1.20.1260.100">
    <property type="entry name" value="TspO/MBR protein"/>
    <property type="match status" value="1"/>
</dbReference>
<dbReference type="Pfam" id="PF03073">
    <property type="entry name" value="TspO_MBR"/>
    <property type="match status" value="1"/>
</dbReference>
<evidence type="ECO:0000256" key="6">
    <source>
        <dbReference type="SAM" id="Phobius"/>
    </source>
</evidence>
<name>A0A1F4UF87_UNCW3</name>
<dbReference type="InterPro" id="IPR038330">
    <property type="entry name" value="TspO/MBR-related_sf"/>
</dbReference>
<dbReference type="GO" id="GO:0016020">
    <property type="term" value="C:membrane"/>
    <property type="evidence" value="ECO:0007669"/>
    <property type="project" value="UniProtKB-SubCell"/>
</dbReference>
<evidence type="ECO:0000313" key="8">
    <source>
        <dbReference type="Proteomes" id="UP000177025"/>
    </source>
</evidence>
<feature type="transmembrane region" description="Helical" evidence="6">
    <location>
        <begin position="110"/>
        <end position="129"/>
    </location>
</feature>
<dbReference type="FunFam" id="1.20.1260.100:FF:000001">
    <property type="entry name" value="translocator protein 2"/>
    <property type="match status" value="1"/>
</dbReference>
<evidence type="ECO:0000256" key="2">
    <source>
        <dbReference type="ARBA" id="ARBA00007524"/>
    </source>
</evidence>
<evidence type="ECO:0000256" key="3">
    <source>
        <dbReference type="ARBA" id="ARBA00022692"/>
    </source>
</evidence>
<dbReference type="AlphaFoldDB" id="A0A1F4UF87"/>
<feature type="transmembrane region" description="Helical" evidence="6">
    <location>
        <begin position="12"/>
        <end position="31"/>
    </location>
</feature>
<keyword evidence="4 6" id="KW-1133">Transmembrane helix</keyword>
<comment type="similarity">
    <text evidence="2">Belongs to the TspO/BZRP family.</text>
</comment>
<feature type="transmembrane region" description="Helical" evidence="6">
    <location>
        <begin position="51"/>
        <end position="72"/>
    </location>
</feature>
<evidence type="ECO:0000256" key="1">
    <source>
        <dbReference type="ARBA" id="ARBA00004141"/>
    </source>
</evidence>
<sequence>MKGMHMRSYIKLIISLLVCLGSGFIGSIFTTPRISTWYTTLQKPAFNPPNWLFGPVWTMLFILMGIALFIIWNKDNVPGARAAIFIFAVQLIFNILWSIVFFGLKSPIGGIFMIIILWILIVITIFFFYRQSLVAGVLLVPYLLWVSFASVLNIAIYLLNRSA</sequence>
<accession>A0A1F4UF87</accession>
<dbReference type="EMBL" id="MEUM01000046">
    <property type="protein sequence ID" value="OGC42903.1"/>
    <property type="molecule type" value="Genomic_DNA"/>
</dbReference>
<dbReference type="PIRSF" id="PIRSF005859">
    <property type="entry name" value="PBR"/>
    <property type="match status" value="1"/>
</dbReference>
<organism evidence="7 8">
    <name type="scientific">candidate division WOR-3 bacterium RBG_13_43_14</name>
    <dbReference type="NCBI Taxonomy" id="1802590"/>
    <lineage>
        <taxon>Bacteria</taxon>
        <taxon>Bacteria division WOR-3</taxon>
    </lineage>
</organism>
<keyword evidence="3 6" id="KW-0812">Transmembrane</keyword>
<reference evidence="7 8" key="1">
    <citation type="journal article" date="2016" name="Nat. Commun.">
        <title>Thousands of microbial genomes shed light on interconnected biogeochemical processes in an aquifer system.</title>
        <authorList>
            <person name="Anantharaman K."/>
            <person name="Brown C.T."/>
            <person name="Hug L.A."/>
            <person name="Sharon I."/>
            <person name="Castelle C.J."/>
            <person name="Probst A.J."/>
            <person name="Thomas B.C."/>
            <person name="Singh A."/>
            <person name="Wilkins M.J."/>
            <person name="Karaoz U."/>
            <person name="Brodie E.L."/>
            <person name="Williams K.H."/>
            <person name="Hubbard S.S."/>
            <person name="Banfield J.F."/>
        </authorList>
    </citation>
    <scope>NUCLEOTIDE SEQUENCE [LARGE SCALE GENOMIC DNA]</scope>
</reference>
<gene>
    <name evidence="7" type="ORF">A2Y85_00150</name>
</gene>
<protein>
    <submittedName>
        <fullName evidence="7">TspO protein</fullName>
    </submittedName>
</protein>
<proteinExistence type="inferred from homology"/>